<organism evidence="2 3">
    <name type="scientific">Stylonychia lemnae</name>
    <name type="common">Ciliate</name>
    <dbReference type="NCBI Taxonomy" id="5949"/>
    <lineage>
        <taxon>Eukaryota</taxon>
        <taxon>Sar</taxon>
        <taxon>Alveolata</taxon>
        <taxon>Ciliophora</taxon>
        <taxon>Intramacronucleata</taxon>
        <taxon>Spirotrichea</taxon>
        <taxon>Stichotrichia</taxon>
        <taxon>Sporadotrichida</taxon>
        <taxon>Oxytrichidae</taxon>
        <taxon>Stylonychinae</taxon>
        <taxon>Stylonychia</taxon>
    </lineage>
</organism>
<dbReference type="GO" id="GO:0048471">
    <property type="term" value="C:perinuclear region of cytoplasm"/>
    <property type="evidence" value="ECO:0007669"/>
    <property type="project" value="TreeGrafter"/>
</dbReference>
<dbReference type="InterPro" id="IPR027038">
    <property type="entry name" value="RanGap"/>
</dbReference>
<dbReference type="PANTHER" id="PTHR24113:SF15">
    <property type="entry name" value="NACHT DOMAIN-CONTAINING PROTEIN"/>
    <property type="match status" value="1"/>
</dbReference>
<dbReference type="GO" id="GO:0031267">
    <property type="term" value="F:small GTPase binding"/>
    <property type="evidence" value="ECO:0007669"/>
    <property type="project" value="TreeGrafter"/>
</dbReference>
<evidence type="ECO:0000256" key="1">
    <source>
        <dbReference type="SAM" id="MobiDB-lite"/>
    </source>
</evidence>
<keyword evidence="3" id="KW-1185">Reference proteome</keyword>
<evidence type="ECO:0008006" key="4">
    <source>
        <dbReference type="Google" id="ProtNLM"/>
    </source>
</evidence>
<dbReference type="EMBL" id="CCKQ01013211">
    <property type="protein sequence ID" value="CDW84855.1"/>
    <property type="molecule type" value="Genomic_DNA"/>
</dbReference>
<dbReference type="OrthoDB" id="312252at2759"/>
<reference evidence="2 3" key="1">
    <citation type="submission" date="2014-06" db="EMBL/GenBank/DDBJ databases">
        <authorList>
            <person name="Swart Estienne"/>
        </authorList>
    </citation>
    <scope>NUCLEOTIDE SEQUENCE [LARGE SCALE GENOMIC DNA]</scope>
    <source>
        <strain evidence="2 3">130c</strain>
    </source>
</reference>
<sequence length="1063" mass="124806">MSRDKDLHASLIQKLRINLDQQKLDVSKQSEKSLDMNHHGHDSQDINVVVKIKQLLNAVETQKKQKEIQSKLQKEIASQFGVEDSREISKVMAEFDYNSSCKDENQLPLPILKKVQKKILYLDNYHMNTSLAKALQLSIAYLVPYKINRIYLINNGMSDQDYALILSGLKNTKNIKEIGYFQNNFGGHSIYALNELLQNDCLTTLRALTIKDIQNQQPTGQSKDIPQLKFKTLLKNMSLNTKKIFDLEQITLSKMFQLDQSSISSLSLLVPQLDKLRLLDVSYNSLEFSLLNKLIEALSSNNKLQLKYLDISYNFDSKTQQNKDLLTFNHVLSNYLKHNMCLQHLNISGMNLSHDQLIYIFKRGIKRSKTLLSVHTACNNISQETLKQLRLILRVKKFMKEGHQLDKQLEDYHVKLQQKADQISQTEYNLERIKLRRKQVIEEHIRRPLVEENQSDRFAFIRYLGNQEIQDGMISFNCLQTEKQHLEFDESYYKDNKQVYIKIQGQDVEPMMKLEEFIYRLNNNTGRYTRNTQRDIEDSRIKEFVNQFNQRDHFYQSKLLSTYNLQNLNRQQSVANSTGSPSPFDSQASFSNFQKQTKRLPGSRYKQKPWNIIIYQGAIKKNSAQGMIDIEKYFGLSSVYDQVYVYSCYLPPRKLNVILKQRDNDQKIDYLNLYLQKREIDIPLGYKCVKKIVEKREFIKEKSVFRDCQVDNQNLYKKCFEYDMKFSKIRRFVKDTQDFQDLCQTLLNNYGIIKNQFINAISSSGYPQVSWMDFAKVCDTVIIIFTLYMQWEVVDKNLPMSTVDRLFIAVNVEIIDLEENLDRSLCRYEFFEILVRMAFSKYVEKGPLRTINEGLIKLIQDHLVENAVEKIDSEGWRLEELWSLEVDDLLKANMNGIKQLYKYMCQGRKQLEYETAIDMIHETTLNMTSEEITTAFAYSKSTFVQEMEDIWKYKRMPFHEFLEFLGRLGQVKYQGEPLPLETKIEMVLEQLFPLVSEKVRQAKQNDDIESETDYEDDLIELSSKILIENQKQKTTKLNNQSDDEEFQSDESISIGQLSHSSGS</sequence>
<feature type="region of interest" description="Disordered" evidence="1">
    <location>
        <begin position="1032"/>
        <end position="1063"/>
    </location>
</feature>
<proteinExistence type="predicted"/>
<dbReference type="GO" id="GO:0005096">
    <property type="term" value="F:GTPase activator activity"/>
    <property type="evidence" value="ECO:0007669"/>
    <property type="project" value="InterPro"/>
</dbReference>
<dbReference type="SUPFAM" id="SSF52047">
    <property type="entry name" value="RNI-like"/>
    <property type="match status" value="1"/>
</dbReference>
<gene>
    <name evidence="2" type="primary">Contig7354.g7857</name>
    <name evidence="2" type="ORF">STYLEM_13924</name>
</gene>
<evidence type="ECO:0000313" key="2">
    <source>
        <dbReference type="EMBL" id="CDW84855.1"/>
    </source>
</evidence>
<dbReference type="InParanoid" id="A0A078AR12"/>
<dbReference type="GO" id="GO:0006913">
    <property type="term" value="P:nucleocytoplasmic transport"/>
    <property type="evidence" value="ECO:0007669"/>
    <property type="project" value="TreeGrafter"/>
</dbReference>
<protein>
    <recommendedName>
        <fullName evidence="4">Leucine rich repeat family protein</fullName>
    </recommendedName>
</protein>
<dbReference type="Gene3D" id="3.80.10.10">
    <property type="entry name" value="Ribonuclease Inhibitor"/>
    <property type="match status" value="1"/>
</dbReference>
<dbReference type="GO" id="GO:0005634">
    <property type="term" value="C:nucleus"/>
    <property type="evidence" value="ECO:0007669"/>
    <property type="project" value="TreeGrafter"/>
</dbReference>
<dbReference type="InterPro" id="IPR032675">
    <property type="entry name" value="LRR_dom_sf"/>
</dbReference>
<feature type="compositionally biased region" description="Polar residues" evidence="1">
    <location>
        <begin position="1049"/>
        <end position="1063"/>
    </location>
</feature>
<accession>A0A078AR12</accession>
<dbReference type="GO" id="GO:0005829">
    <property type="term" value="C:cytosol"/>
    <property type="evidence" value="ECO:0007669"/>
    <property type="project" value="TreeGrafter"/>
</dbReference>
<evidence type="ECO:0000313" key="3">
    <source>
        <dbReference type="Proteomes" id="UP000039865"/>
    </source>
</evidence>
<dbReference type="PANTHER" id="PTHR24113">
    <property type="entry name" value="RAN GTPASE-ACTIVATING PROTEIN 1"/>
    <property type="match status" value="1"/>
</dbReference>
<dbReference type="AlphaFoldDB" id="A0A078AR12"/>
<dbReference type="Proteomes" id="UP000039865">
    <property type="component" value="Unassembled WGS sequence"/>
</dbReference>
<name>A0A078AR12_STYLE</name>